<feature type="transmembrane region" description="Helical" evidence="1">
    <location>
        <begin position="112"/>
        <end position="136"/>
    </location>
</feature>
<dbReference type="KEGG" id="marq:MARGE09_P0023"/>
<gene>
    <name evidence="2" type="ORF">MARGE09_P0023</name>
</gene>
<feature type="transmembrane region" description="Helical" evidence="1">
    <location>
        <begin position="83"/>
        <end position="100"/>
    </location>
</feature>
<sequence length="229" mass="25372">MANFNTHLQFSTIGSGLLSTLFLSTQHITPSEAVLCWLAGSVGGILPDIDSDNSHSLSILFGLLSAIACVLTTVFGVYHWPLLWVWGGCAVAFLAMHFVVRNIFEIFTVHRGVFHSVLAGLFFTFLVTAITAQLGLRASGCWFMGLFTGFGYFLHLLLDEIYAVDFMNNRLKRSFGTALKLFDYDNWKSALFIGSATVITAFFLPTATRFSNIVFNTETYTLFAQKIMG</sequence>
<keyword evidence="1" id="KW-0472">Membrane</keyword>
<keyword evidence="1" id="KW-1133">Transmembrane helix</keyword>
<evidence type="ECO:0000313" key="2">
    <source>
        <dbReference type="EMBL" id="BCD95824.1"/>
    </source>
</evidence>
<accession>A0AAN2BIG3</accession>
<protein>
    <recommendedName>
        <fullName evidence="4">Metal-dependent hydrolase</fullName>
    </recommendedName>
</protein>
<reference evidence="2 3" key="1">
    <citation type="journal article" date="2022" name="IScience">
        <title>An ultrasensitive nanofiber-based assay for enzymatic hydrolysis and deep-sea microbial degradation of cellulose.</title>
        <authorList>
            <person name="Tsudome M."/>
            <person name="Tachioka M."/>
            <person name="Miyazaki M."/>
            <person name="Uchimura K."/>
            <person name="Tsuda M."/>
            <person name="Takaki Y."/>
            <person name="Deguchi S."/>
        </authorList>
    </citation>
    <scope>NUCLEOTIDE SEQUENCE [LARGE SCALE GENOMIC DNA]</scope>
    <source>
        <strain evidence="2 3">GE09</strain>
    </source>
</reference>
<feature type="transmembrane region" description="Helical" evidence="1">
    <location>
        <begin position="57"/>
        <end position="77"/>
    </location>
</feature>
<keyword evidence="1" id="KW-0812">Transmembrane</keyword>
<evidence type="ECO:0008006" key="4">
    <source>
        <dbReference type="Google" id="ProtNLM"/>
    </source>
</evidence>
<dbReference type="AlphaFoldDB" id="A0AAN2BIG3"/>
<proteinExistence type="predicted"/>
<dbReference type="Proteomes" id="UP001320119">
    <property type="component" value="Chromosome"/>
</dbReference>
<feature type="transmembrane region" description="Helical" evidence="1">
    <location>
        <begin position="142"/>
        <end position="164"/>
    </location>
</feature>
<dbReference type="EMBL" id="AP023086">
    <property type="protein sequence ID" value="BCD95824.1"/>
    <property type="molecule type" value="Genomic_DNA"/>
</dbReference>
<evidence type="ECO:0000313" key="3">
    <source>
        <dbReference type="Proteomes" id="UP001320119"/>
    </source>
</evidence>
<evidence type="ECO:0000256" key="1">
    <source>
        <dbReference type="SAM" id="Phobius"/>
    </source>
</evidence>
<dbReference type="InterPro" id="IPR007404">
    <property type="entry name" value="YdjM-like"/>
</dbReference>
<dbReference type="Pfam" id="PF04307">
    <property type="entry name" value="YdjM"/>
    <property type="match status" value="1"/>
</dbReference>
<organism evidence="2 3">
    <name type="scientific">Marinagarivorans cellulosilyticus</name>
    <dbReference type="NCBI Taxonomy" id="2721545"/>
    <lineage>
        <taxon>Bacteria</taxon>
        <taxon>Pseudomonadati</taxon>
        <taxon>Pseudomonadota</taxon>
        <taxon>Gammaproteobacteria</taxon>
        <taxon>Cellvibrionales</taxon>
        <taxon>Cellvibrionaceae</taxon>
        <taxon>Marinagarivorans</taxon>
    </lineage>
</organism>
<keyword evidence="3" id="KW-1185">Reference proteome</keyword>
<name>A0AAN2BIG3_9GAMM</name>